<feature type="region of interest" description="Disordered" evidence="1">
    <location>
        <begin position="188"/>
        <end position="226"/>
    </location>
</feature>
<accession>A0A2U3LDY3</accession>
<reference evidence="3" key="1">
    <citation type="submission" date="2018-02" db="EMBL/GenBank/DDBJ databases">
        <authorList>
            <person name="Hausmann B."/>
        </authorList>
    </citation>
    <scope>NUCLEOTIDE SEQUENCE [LARGE SCALE GENOMIC DNA]</scope>
    <source>
        <strain evidence="3">Peat soil MAG SbA1</strain>
    </source>
</reference>
<proteinExistence type="predicted"/>
<protein>
    <submittedName>
        <fullName evidence="2">Uncharacterized protein</fullName>
    </submittedName>
</protein>
<feature type="compositionally biased region" description="Polar residues" evidence="1">
    <location>
        <begin position="217"/>
        <end position="226"/>
    </location>
</feature>
<dbReference type="EMBL" id="OMOD01000196">
    <property type="protein sequence ID" value="SPF49969.1"/>
    <property type="molecule type" value="Genomic_DNA"/>
</dbReference>
<sequence length="226" mass="23519">MRLCDTRETVLDSPHIFLIWRYSALMKNLGLLSSLLLLFGLASAAAAQAQELQSADSPNNAVAAARCQYTPNEPTCRGENDAGQATDNNRTLAQLPRHMPGPPAHRPPAAYGRRGYPGMGGPTVSGRHMLIGALVGFGLGAAAGAKANTDPHPGVETKAVVLVGSVGGVLGALVGAAVPAFSARPRHWHHSWPDDEDVQAAARDQGPAARGQPGADSITTELKTNN</sequence>
<evidence type="ECO:0000313" key="3">
    <source>
        <dbReference type="Proteomes" id="UP000238701"/>
    </source>
</evidence>
<name>A0A2U3LDY3_9BACT</name>
<gene>
    <name evidence="2" type="ORF">SBA1_970006</name>
</gene>
<organism evidence="2 3">
    <name type="scientific">Candidatus Sulfotelmatobacter kueseliae</name>
    <dbReference type="NCBI Taxonomy" id="2042962"/>
    <lineage>
        <taxon>Bacteria</taxon>
        <taxon>Pseudomonadati</taxon>
        <taxon>Acidobacteriota</taxon>
        <taxon>Terriglobia</taxon>
        <taxon>Terriglobales</taxon>
        <taxon>Candidatus Korobacteraceae</taxon>
        <taxon>Candidatus Sulfotelmatobacter</taxon>
    </lineage>
</organism>
<dbReference type="AlphaFoldDB" id="A0A2U3LDY3"/>
<evidence type="ECO:0000256" key="1">
    <source>
        <dbReference type="SAM" id="MobiDB-lite"/>
    </source>
</evidence>
<evidence type="ECO:0000313" key="2">
    <source>
        <dbReference type="EMBL" id="SPF49969.1"/>
    </source>
</evidence>
<dbReference type="Proteomes" id="UP000238701">
    <property type="component" value="Unassembled WGS sequence"/>
</dbReference>